<keyword evidence="3 5" id="KW-0067">ATP-binding</keyword>
<dbReference type="UniPathway" id="UPA00241">
    <property type="reaction ID" value="UER00356"/>
</dbReference>
<dbReference type="GO" id="GO:0005524">
    <property type="term" value="F:ATP binding"/>
    <property type="evidence" value="ECO:0007669"/>
    <property type="project" value="UniProtKB-UniRule"/>
</dbReference>
<dbReference type="GO" id="GO:0004140">
    <property type="term" value="F:dephospho-CoA kinase activity"/>
    <property type="evidence" value="ECO:0007669"/>
    <property type="project" value="UniProtKB-UniRule"/>
</dbReference>
<evidence type="ECO:0000256" key="3">
    <source>
        <dbReference type="ARBA" id="ARBA00022840"/>
    </source>
</evidence>
<dbReference type="NCBIfam" id="TIGR00152">
    <property type="entry name" value="dephospho-CoA kinase"/>
    <property type="match status" value="1"/>
</dbReference>
<sequence>MFAIGLTGGIGSGKTTVADLFAAHGVTIIDTDQIAHRITAPNGAAMPLIAREFGPAFVAPDGSLDRAAMRALVFTDDSARARLEAITHPLIRAETDRERQAATGPYQMVVVPLLVESGNWKSRVDRVLVVDCSVETQIARVMRRNAFAREQVLAIVARQATREARLAAADDVLVNEDAPLDVLDARVRQLHTHYLSLANAPRP</sequence>
<reference evidence="7 8" key="1">
    <citation type="submission" date="2018-10" db="EMBL/GenBank/DDBJ databases">
        <title>Paraburkholderia sp. 7MK8-2, isolated from soil.</title>
        <authorList>
            <person name="Gao Z.-H."/>
            <person name="Qiu L.-H."/>
        </authorList>
    </citation>
    <scope>NUCLEOTIDE SEQUENCE [LARGE SCALE GENOMIC DNA]</scope>
    <source>
        <strain evidence="7 8">7MK8-2</strain>
    </source>
</reference>
<dbReference type="GO" id="GO:0015937">
    <property type="term" value="P:coenzyme A biosynthetic process"/>
    <property type="evidence" value="ECO:0007669"/>
    <property type="project" value="UniProtKB-UniRule"/>
</dbReference>
<dbReference type="Proteomes" id="UP000280434">
    <property type="component" value="Unassembled WGS sequence"/>
</dbReference>
<dbReference type="InterPro" id="IPR001977">
    <property type="entry name" value="Depp_CoAkinase"/>
</dbReference>
<dbReference type="CDD" id="cd02022">
    <property type="entry name" value="DPCK"/>
    <property type="match status" value="1"/>
</dbReference>
<comment type="subcellular location">
    <subcellularLocation>
        <location evidence="5">Cytoplasm</location>
    </subcellularLocation>
</comment>
<evidence type="ECO:0000256" key="6">
    <source>
        <dbReference type="NCBIfam" id="TIGR00152"/>
    </source>
</evidence>
<evidence type="ECO:0000313" key="7">
    <source>
        <dbReference type="EMBL" id="RKP51184.1"/>
    </source>
</evidence>
<dbReference type="InterPro" id="IPR027417">
    <property type="entry name" value="P-loop_NTPase"/>
</dbReference>
<dbReference type="AlphaFoldDB" id="A0A494XSU4"/>
<organism evidence="7 8">
    <name type="scientific">Trinickia fusca</name>
    <dbReference type="NCBI Taxonomy" id="2419777"/>
    <lineage>
        <taxon>Bacteria</taxon>
        <taxon>Pseudomonadati</taxon>
        <taxon>Pseudomonadota</taxon>
        <taxon>Betaproteobacteria</taxon>
        <taxon>Burkholderiales</taxon>
        <taxon>Burkholderiaceae</taxon>
        <taxon>Trinickia</taxon>
    </lineage>
</organism>
<dbReference type="HAMAP" id="MF_00376">
    <property type="entry name" value="Dephospho_CoA_kinase"/>
    <property type="match status" value="1"/>
</dbReference>
<proteinExistence type="inferred from homology"/>
<comment type="caution">
    <text evidence="7">The sequence shown here is derived from an EMBL/GenBank/DDBJ whole genome shotgun (WGS) entry which is preliminary data.</text>
</comment>
<keyword evidence="4 5" id="KW-0173">Coenzyme A biosynthesis</keyword>
<dbReference type="RefSeq" id="WP_121277265.1">
    <property type="nucleotide sequence ID" value="NZ_RBZV01000002.1"/>
</dbReference>
<accession>A0A494XSU4</accession>
<keyword evidence="2 5" id="KW-0547">Nucleotide-binding</keyword>
<dbReference type="EC" id="2.7.1.24" evidence="5 6"/>
<evidence type="ECO:0000256" key="4">
    <source>
        <dbReference type="ARBA" id="ARBA00022993"/>
    </source>
</evidence>
<dbReference type="Gene3D" id="3.40.50.300">
    <property type="entry name" value="P-loop containing nucleotide triphosphate hydrolases"/>
    <property type="match status" value="1"/>
</dbReference>
<comment type="catalytic activity">
    <reaction evidence="5">
        <text>3'-dephospho-CoA + ATP = ADP + CoA + H(+)</text>
        <dbReference type="Rhea" id="RHEA:18245"/>
        <dbReference type="ChEBI" id="CHEBI:15378"/>
        <dbReference type="ChEBI" id="CHEBI:30616"/>
        <dbReference type="ChEBI" id="CHEBI:57287"/>
        <dbReference type="ChEBI" id="CHEBI:57328"/>
        <dbReference type="ChEBI" id="CHEBI:456216"/>
        <dbReference type="EC" id="2.7.1.24"/>
    </reaction>
</comment>
<comment type="function">
    <text evidence="5">Catalyzes the phosphorylation of the 3'-hydroxyl group of dephosphocoenzyme A to form coenzyme A.</text>
</comment>
<keyword evidence="5 7" id="KW-0418">Kinase</keyword>
<keyword evidence="5" id="KW-0963">Cytoplasm</keyword>
<dbReference type="EMBL" id="RBZV01000002">
    <property type="protein sequence ID" value="RKP51184.1"/>
    <property type="molecule type" value="Genomic_DNA"/>
</dbReference>
<dbReference type="Pfam" id="PF01121">
    <property type="entry name" value="CoaE"/>
    <property type="match status" value="1"/>
</dbReference>
<evidence type="ECO:0000313" key="8">
    <source>
        <dbReference type="Proteomes" id="UP000280434"/>
    </source>
</evidence>
<dbReference type="PANTHER" id="PTHR10695">
    <property type="entry name" value="DEPHOSPHO-COA KINASE-RELATED"/>
    <property type="match status" value="1"/>
</dbReference>
<comment type="pathway">
    <text evidence="5">Cofactor biosynthesis; coenzyme A biosynthesis; CoA from (R)-pantothenate: step 5/5.</text>
</comment>
<keyword evidence="5 7" id="KW-0808">Transferase</keyword>
<dbReference type="PANTHER" id="PTHR10695:SF46">
    <property type="entry name" value="BIFUNCTIONAL COENZYME A SYNTHASE-RELATED"/>
    <property type="match status" value="1"/>
</dbReference>
<dbReference type="PROSITE" id="PS51219">
    <property type="entry name" value="DPCK"/>
    <property type="match status" value="1"/>
</dbReference>
<evidence type="ECO:0000256" key="2">
    <source>
        <dbReference type="ARBA" id="ARBA00022741"/>
    </source>
</evidence>
<dbReference type="SUPFAM" id="SSF52540">
    <property type="entry name" value="P-loop containing nucleoside triphosphate hydrolases"/>
    <property type="match status" value="1"/>
</dbReference>
<dbReference type="OrthoDB" id="9812943at2"/>
<feature type="binding site" evidence="5">
    <location>
        <begin position="11"/>
        <end position="16"/>
    </location>
    <ligand>
        <name>ATP</name>
        <dbReference type="ChEBI" id="CHEBI:30616"/>
    </ligand>
</feature>
<protein>
    <recommendedName>
        <fullName evidence="5 6">Dephospho-CoA kinase</fullName>
        <ecNumber evidence="5 6">2.7.1.24</ecNumber>
    </recommendedName>
    <alternativeName>
        <fullName evidence="5">Dephosphocoenzyme A kinase</fullName>
    </alternativeName>
</protein>
<keyword evidence="8" id="KW-1185">Reference proteome</keyword>
<gene>
    <name evidence="5" type="primary">coaE</name>
    <name evidence="7" type="ORF">D7S89_09100</name>
</gene>
<dbReference type="GO" id="GO:0005737">
    <property type="term" value="C:cytoplasm"/>
    <property type="evidence" value="ECO:0007669"/>
    <property type="project" value="UniProtKB-SubCell"/>
</dbReference>
<name>A0A494XSU4_9BURK</name>
<comment type="similarity">
    <text evidence="1 5">Belongs to the CoaE family.</text>
</comment>
<evidence type="ECO:0000256" key="1">
    <source>
        <dbReference type="ARBA" id="ARBA00009018"/>
    </source>
</evidence>
<evidence type="ECO:0000256" key="5">
    <source>
        <dbReference type="HAMAP-Rule" id="MF_00376"/>
    </source>
</evidence>